<evidence type="ECO:0000256" key="5">
    <source>
        <dbReference type="SAM" id="MobiDB-lite"/>
    </source>
</evidence>
<dbReference type="OMA" id="MTLSAYQ"/>
<evidence type="ECO:0000313" key="6">
    <source>
        <dbReference type="EMBL" id="ODN01645.1"/>
    </source>
</evidence>
<evidence type="ECO:0000256" key="4">
    <source>
        <dbReference type="ARBA" id="ARBA00038114"/>
    </source>
</evidence>
<feature type="region of interest" description="Disordered" evidence="5">
    <location>
        <begin position="272"/>
        <end position="297"/>
    </location>
</feature>
<comment type="caution">
    <text evidence="6">The sequence shown here is derived from an EMBL/GenBank/DDBJ whole genome shotgun (WGS) entry which is preliminary data.</text>
</comment>
<reference evidence="6 7" key="1">
    <citation type="journal article" date="2016" name="Genome Biol. Evol.">
        <title>Gene Family Evolution Reflects Adaptation to Soil Environmental Stressors in the Genome of the Collembolan Orchesella cincta.</title>
        <authorList>
            <person name="Faddeeva-Vakhrusheva A."/>
            <person name="Derks M.F."/>
            <person name="Anvar S.Y."/>
            <person name="Agamennone V."/>
            <person name="Suring W."/>
            <person name="Smit S."/>
            <person name="van Straalen N.M."/>
            <person name="Roelofs D."/>
        </authorList>
    </citation>
    <scope>NUCLEOTIDE SEQUENCE [LARGE SCALE GENOMIC DNA]</scope>
    <source>
        <tissue evidence="6">Mixed pool</tissue>
    </source>
</reference>
<keyword evidence="7" id="KW-1185">Reference proteome</keyword>
<dbReference type="PANTHER" id="PTHR13183:SF0">
    <property type="entry name" value="AXONEMAL DYNEIN LIGHT INTERMEDIATE POLYPEPTIDE 1"/>
    <property type="match status" value="1"/>
</dbReference>
<proteinExistence type="inferred from homology"/>
<evidence type="ECO:0000313" key="7">
    <source>
        <dbReference type="Proteomes" id="UP000094527"/>
    </source>
</evidence>
<protein>
    <submittedName>
        <fullName evidence="6">33 kDa inner dynein arm light chain, axonemal</fullName>
    </submittedName>
</protein>
<dbReference type="GO" id="GO:0005930">
    <property type="term" value="C:axoneme"/>
    <property type="evidence" value="ECO:0007669"/>
    <property type="project" value="TreeGrafter"/>
</dbReference>
<organism evidence="6 7">
    <name type="scientific">Orchesella cincta</name>
    <name type="common">Springtail</name>
    <name type="synonym">Podura cincta</name>
    <dbReference type="NCBI Taxonomy" id="48709"/>
    <lineage>
        <taxon>Eukaryota</taxon>
        <taxon>Metazoa</taxon>
        <taxon>Ecdysozoa</taxon>
        <taxon>Arthropoda</taxon>
        <taxon>Hexapoda</taxon>
        <taxon>Collembola</taxon>
        <taxon>Entomobryomorpha</taxon>
        <taxon>Entomobryoidea</taxon>
        <taxon>Orchesellidae</taxon>
        <taxon>Orchesellinae</taxon>
        <taxon>Orchesella</taxon>
    </lineage>
</organism>
<feature type="compositionally biased region" description="Basic residues" evidence="5">
    <location>
        <begin position="282"/>
        <end position="297"/>
    </location>
</feature>
<dbReference type="Proteomes" id="UP000094527">
    <property type="component" value="Unassembled WGS sequence"/>
</dbReference>
<name>A0A1D2N978_ORCCI</name>
<evidence type="ECO:0000256" key="3">
    <source>
        <dbReference type="ARBA" id="ARBA00023175"/>
    </source>
</evidence>
<comment type="similarity">
    <text evidence="4">Belongs to the inner dynein arm light chain family.</text>
</comment>
<dbReference type="EMBL" id="LJIJ01000145">
    <property type="protein sequence ID" value="ODN01645.1"/>
    <property type="molecule type" value="Genomic_DNA"/>
</dbReference>
<keyword evidence="2" id="KW-0175">Coiled coil</keyword>
<evidence type="ECO:0000256" key="1">
    <source>
        <dbReference type="ARBA" id="ARBA00023017"/>
    </source>
</evidence>
<dbReference type="InterPro" id="IPR019347">
    <property type="entry name" value="Axonemal_dynein_light_chain"/>
</dbReference>
<gene>
    <name evidence="6" type="ORF">Ocin01_05038</name>
</gene>
<dbReference type="GO" id="GO:0030286">
    <property type="term" value="C:dynein complex"/>
    <property type="evidence" value="ECO:0007669"/>
    <property type="project" value="UniProtKB-KW"/>
</dbReference>
<accession>A0A1D2N978</accession>
<dbReference type="GO" id="GO:0045504">
    <property type="term" value="F:dynein heavy chain binding"/>
    <property type="evidence" value="ECO:0007669"/>
    <property type="project" value="TreeGrafter"/>
</dbReference>
<keyword evidence="1" id="KW-0243">Dynein</keyword>
<dbReference type="OrthoDB" id="273640at2759"/>
<sequence length="297" mass="34506">MAESGQGSGTKFVSLVKFDRPEVLIGRADGRKSAYPHHHHLHEGLPGKCGVDDGFDDQLVERCQESLMSQIETDAILNSIAPPREWEEEGKRYRQLISKIPASRTDILDLNDALNEQLTNRQARPDGICPIRRELADQTFDELIRQITISQPERGLLLLRVRDELRMTLSAYQDLFVSSRDYDPYKNVLKESFAQRDDMESRFDRQQDIVSRLQSERDEMTKILDCEDQKFKETREAGSKKHSEEFHFLKRVNNVLKQHIEAMVDPLNNIDPTIQAFDTRPKDKKNRQRKGRKDICK</sequence>
<dbReference type="Pfam" id="PF10211">
    <property type="entry name" value="Ax_dynein_light"/>
    <property type="match status" value="1"/>
</dbReference>
<keyword evidence="3" id="KW-0505">Motor protein</keyword>
<evidence type="ECO:0000256" key="2">
    <source>
        <dbReference type="ARBA" id="ARBA00023054"/>
    </source>
</evidence>
<dbReference type="STRING" id="48709.A0A1D2N978"/>
<dbReference type="GO" id="GO:0097546">
    <property type="term" value="C:ciliary base"/>
    <property type="evidence" value="ECO:0007669"/>
    <property type="project" value="TreeGrafter"/>
</dbReference>
<dbReference type="PANTHER" id="PTHR13183">
    <property type="entry name" value="AXONEMAL INNER ARM DYNEIN LIGHT CHAIN 28"/>
    <property type="match status" value="1"/>
</dbReference>
<dbReference type="AlphaFoldDB" id="A0A1D2N978"/>